<dbReference type="InterPro" id="IPR002938">
    <property type="entry name" value="FAD-bd"/>
</dbReference>
<dbReference type="Gene3D" id="3.50.50.60">
    <property type="entry name" value="FAD/NAD(P)-binding domain"/>
    <property type="match status" value="2"/>
</dbReference>
<evidence type="ECO:0000256" key="3">
    <source>
        <dbReference type="ARBA" id="ARBA00022827"/>
    </source>
</evidence>
<name>A0A4V6T5C4_DENBC</name>
<reference evidence="7 8" key="1">
    <citation type="journal article" date="2019" name="Nat. Ecol. Evol.">
        <title>Megaphylogeny resolves global patterns of mushroom evolution.</title>
        <authorList>
            <person name="Varga T."/>
            <person name="Krizsan K."/>
            <person name="Foldi C."/>
            <person name="Dima B."/>
            <person name="Sanchez-Garcia M."/>
            <person name="Sanchez-Ramirez S."/>
            <person name="Szollosi G.J."/>
            <person name="Szarkandi J.G."/>
            <person name="Papp V."/>
            <person name="Albert L."/>
            <person name="Andreopoulos W."/>
            <person name="Angelini C."/>
            <person name="Antonin V."/>
            <person name="Barry K.W."/>
            <person name="Bougher N.L."/>
            <person name="Buchanan P."/>
            <person name="Buyck B."/>
            <person name="Bense V."/>
            <person name="Catcheside P."/>
            <person name="Chovatia M."/>
            <person name="Cooper J."/>
            <person name="Damon W."/>
            <person name="Desjardin D."/>
            <person name="Finy P."/>
            <person name="Geml J."/>
            <person name="Haridas S."/>
            <person name="Hughes K."/>
            <person name="Justo A."/>
            <person name="Karasinski D."/>
            <person name="Kautmanova I."/>
            <person name="Kiss B."/>
            <person name="Kocsube S."/>
            <person name="Kotiranta H."/>
            <person name="LaButti K.M."/>
            <person name="Lechner B.E."/>
            <person name="Liimatainen K."/>
            <person name="Lipzen A."/>
            <person name="Lukacs Z."/>
            <person name="Mihaltcheva S."/>
            <person name="Morgado L.N."/>
            <person name="Niskanen T."/>
            <person name="Noordeloos M.E."/>
            <person name="Ohm R.A."/>
            <person name="Ortiz-Santana B."/>
            <person name="Ovrebo C."/>
            <person name="Racz N."/>
            <person name="Riley R."/>
            <person name="Savchenko A."/>
            <person name="Shiryaev A."/>
            <person name="Soop K."/>
            <person name="Spirin V."/>
            <person name="Szebenyi C."/>
            <person name="Tomsovsky M."/>
            <person name="Tulloss R.E."/>
            <person name="Uehling J."/>
            <person name="Grigoriev I.V."/>
            <person name="Vagvolgyi C."/>
            <person name="Papp T."/>
            <person name="Martin F.M."/>
            <person name="Miettinen O."/>
            <person name="Hibbett D.S."/>
            <person name="Nagy L.G."/>
        </authorList>
    </citation>
    <scope>NUCLEOTIDE SEQUENCE [LARGE SCALE GENOMIC DNA]</scope>
    <source>
        <strain evidence="7 8">CBS 962.96</strain>
    </source>
</reference>
<keyword evidence="3" id="KW-0274">FAD</keyword>
<dbReference type="EMBL" id="ML179252">
    <property type="protein sequence ID" value="THU93305.1"/>
    <property type="molecule type" value="Genomic_DNA"/>
</dbReference>
<dbReference type="AlphaFoldDB" id="A0A4V6T5C4"/>
<evidence type="ECO:0000313" key="7">
    <source>
        <dbReference type="EMBL" id="THU93305.1"/>
    </source>
</evidence>
<comment type="cofactor">
    <cofactor evidence="1">
        <name>FAD</name>
        <dbReference type="ChEBI" id="CHEBI:57692"/>
    </cofactor>
</comment>
<evidence type="ECO:0000256" key="5">
    <source>
        <dbReference type="SAM" id="Phobius"/>
    </source>
</evidence>
<dbReference type="InterPro" id="IPR036188">
    <property type="entry name" value="FAD/NAD-bd_sf"/>
</dbReference>
<dbReference type="PRINTS" id="PR00420">
    <property type="entry name" value="RNGMNOXGNASE"/>
</dbReference>
<evidence type="ECO:0000256" key="1">
    <source>
        <dbReference type="ARBA" id="ARBA00001974"/>
    </source>
</evidence>
<accession>A0A4V6T5C4</accession>
<dbReference type="PANTHER" id="PTHR43004">
    <property type="entry name" value="TRK SYSTEM POTASSIUM UPTAKE PROTEIN"/>
    <property type="match status" value="1"/>
</dbReference>
<feature type="domain" description="FAD-binding" evidence="6">
    <location>
        <begin position="11"/>
        <end position="211"/>
    </location>
</feature>
<dbReference type="SUPFAM" id="SSF51905">
    <property type="entry name" value="FAD/NAD(P)-binding domain"/>
    <property type="match status" value="1"/>
</dbReference>
<dbReference type="GO" id="GO:0071949">
    <property type="term" value="F:FAD binding"/>
    <property type="evidence" value="ECO:0007669"/>
    <property type="project" value="InterPro"/>
</dbReference>
<proteinExistence type="predicted"/>
<dbReference type="OrthoDB" id="10016252at2759"/>
<dbReference type="PANTHER" id="PTHR43004:SF19">
    <property type="entry name" value="BINDING MONOOXYGENASE, PUTATIVE (JCVI)-RELATED"/>
    <property type="match status" value="1"/>
</dbReference>
<keyword evidence="4" id="KW-0560">Oxidoreductase</keyword>
<dbReference type="Pfam" id="PF01494">
    <property type="entry name" value="FAD_binding_3"/>
    <property type="match status" value="2"/>
</dbReference>
<feature type="domain" description="FAD-binding" evidence="6">
    <location>
        <begin position="352"/>
        <end position="414"/>
    </location>
</feature>
<protein>
    <submittedName>
        <fullName evidence="7">FAD/NAD(P)-binding domain-containing protein</fullName>
    </submittedName>
</protein>
<feature type="transmembrane region" description="Helical" evidence="5">
    <location>
        <begin position="422"/>
        <end position="443"/>
    </location>
</feature>
<dbReference type="GO" id="GO:0016709">
    <property type="term" value="F:oxidoreductase activity, acting on paired donors, with incorporation or reduction of molecular oxygen, NAD(P)H as one donor, and incorporation of one atom of oxygen"/>
    <property type="evidence" value="ECO:0007669"/>
    <property type="project" value="UniProtKB-ARBA"/>
</dbReference>
<gene>
    <name evidence="7" type="ORF">K435DRAFT_194345</name>
</gene>
<sequence>MSSQPLSLPSRTQILIVGAGPSGLAAAISLRKHGVPTDIVIVDRAAYVGDPNNTASRAIVIHSATLEALDSIECADELNSLGLRMGGVQLRARGSAPLFTNDFSSLKGYTKYPHGLILSQSFTERSLLKRIEECSLRVLRPYEAVGMKESEDGDGLDVSFNTGEVIHAKYVIGADGARSVIRGLSGIGFSDPQSRIDSAQVNQQIVLADVSFTKDISHMYSPISTSGSDPKQLSFSTAFSFSPEGFFLTAPLGHPQVHSEIYGASEPVYRIGFSVPLHRGEAPSHPSLEVLQEFTDRQALVTMSSDPSQNPDPVSIKKVYWSTRFRTHSAVADTFLKRVHGPESKEQEKNGGIVMLLGDAAHIHSPAGGQGMNLAIRDAIGLGSVLAQLVTTSSNDDFGILEEFMKERHGRALKQIEMTKRFMWLMRALMNPFSISYWVIYFLGMIPLMKRTLAWQLSGLGNK</sequence>
<keyword evidence="8" id="KW-1185">Reference proteome</keyword>
<keyword evidence="5" id="KW-0812">Transmembrane</keyword>
<evidence type="ECO:0000259" key="6">
    <source>
        <dbReference type="Pfam" id="PF01494"/>
    </source>
</evidence>
<evidence type="ECO:0000256" key="2">
    <source>
        <dbReference type="ARBA" id="ARBA00022630"/>
    </source>
</evidence>
<dbReference type="Proteomes" id="UP000297245">
    <property type="component" value="Unassembled WGS sequence"/>
</dbReference>
<organism evidence="7 8">
    <name type="scientific">Dendrothele bispora (strain CBS 962.96)</name>
    <dbReference type="NCBI Taxonomy" id="1314807"/>
    <lineage>
        <taxon>Eukaryota</taxon>
        <taxon>Fungi</taxon>
        <taxon>Dikarya</taxon>
        <taxon>Basidiomycota</taxon>
        <taxon>Agaricomycotina</taxon>
        <taxon>Agaricomycetes</taxon>
        <taxon>Agaricomycetidae</taxon>
        <taxon>Agaricales</taxon>
        <taxon>Agaricales incertae sedis</taxon>
        <taxon>Dendrothele</taxon>
    </lineage>
</organism>
<keyword evidence="5" id="KW-1133">Transmembrane helix</keyword>
<evidence type="ECO:0000256" key="4">
    <source>
        <dbReference type="ARBA" id="ARBA00023002"/>
    </source>
</evidence>
<keyword evidence="2" id="KW-0285">Flavoprotein</keyword>
<dbReference type="InterPro" id="IPR050641">
    <property type="entry name" value="RIFMO-like"/>
</dbReference>
<keyword evidence="5" id="KW-0472">Membrane</keyword>
<evidence type="ECO:0000313" key="8">
    <source>
        <dbReference type="Proteomes" id="UP000297245"/>
    </source>
</evidence>